<dbReference type="Pfam" id="PF00480">
    <property type="entry name" value="ROK"/>
    <property type="match status" value="1"/>
</dbReference>
<dbReference type="SUPFAM" id="SSF53067">
    <property type="entry name" value="Actin-like ATPase domain"/>
    <property type="match status" value="1"/>
</dbReference>
<dbReference type="Gene3D" id="3.30.420.40">
    <property type="match status" value="2"/>
</dbReference>
<dbReference type="RefSeq" id="WP_025655956.1">
    <property type="nucleotide sequence ID" value="NZ_QVIA01000002.1"/>
</dbReference>
<dbReference type="InterPro" id="IPR000600">
    <property type="entry name" value="ROK"/>
</dbReference>
<dbReference type="PROSITE" id="PS01125">
    <property type="entry name" value="ROK"/>
    <property type="match status" value="1"/>
</dbReference>
<dbReference type="InterPro" id="IPR036390">
    <property type="entry name" value="WH_DNA-bd_sf"/>
</dbReference>
<dbReference type="InterPro" id="IPR049874">
    <property type="entry name" value="ROK_cs"/>
</dbReference>
<dbReference type="SUPFAM" id="SSF46785">
    <property type="entry name" value="Winged helix' DNA-binding domain"/>
    <property type="match status" value="1"/>
</dbReference>
<dbReference type="PANTHER" id="PTHR18964:SF149">
    <property type="entry name" value="BIFUNCTIONAL UDP-N-ACETYLGLUCOSAMINE 2-EPIMERASE_N-ACETYLMANNOSAMINE KINASE"/>
    <property type="match status" value="1"/>
</dbReference>
<comment type="similarity">
    <text evidence="2">Belongs to the ROK (NagC/XylR) family.</text>
</comment>
<name>A0A3E2X2T8_9FIRM</name>
<keyword evidence="3" id="KW-0119">Carbohydrate metabolism</keyword>
<accession>A0A3E2X2T8</accession>
<dbReference type="AlphaFoldDB" id="A0A3E2X2T8"/>
<comment type="caution">
    <text evidence="4">The sequence shown here is derived from an EMBL/GenBank/DDBJ whole genome shotgun (WGS) entry which is preliminary data.</text>
</comment>
<evidence type="ECO:0000256" key="2">
    <source>
        <dbReference type="ARBA" id="ARBA00006479"/>
    </source>
</evidence>
<sequence>MQKRSVQSQSDIKANNCKLVLNIIRDNQNSNISRADIAKITKMSATSITRITELLMASGFVRQSESVANGNVGRNGIKLEVETDAVLTLGISIDSDYIGICILNFVDDFTAHKRIRLEGTGYQAKEILEIAYQGCLGLCADSSCRMEDIDAVGISCIGNIDYKTGTVFFAPQFQWKDVELGQMAREKFQKPVYVDNDMKSSLIGLAHRRKDIRHEDVTYLSIGTGVGSAIMYAGSIVRGSDNAAGEVGHIILESSGRLCDCGSTGCVQTYLTKNSLIEQCREQGHEVKDVHQIYEAYRRKEGWASEFVERQGQYLAMLIRNLVYMYNTRYILVGGAIVTDFPELFHVTKGKVSGLLHDNLRKGLQIEMVKERDNSRAGAAFAAQEAFLEQMLCAE</sequence>
<protein>
    <submittedName>
        <fullName evidence="4">ROK family protein</fullName>
    </submittedName>
</protein>
<evidence type="ECO:0000313" key="5">
    <source>
        <dbReference type="Proteomes" id="UP000261111"/>
    </source>
</evidence>
<proteinExistence type="inferred from homology"/>
<dbReference type="EMBL" id="QVIA01000002">
    <property type="protein sequence ID" value="RGC34993.1"/>
    <property type="molecule type" value="Genomic_DNA"/>
</dbReference>
<dbReference type="InterPro" id="IPR036388">
    <property type="entry name" value="WH-like_DNA-bd_sf"/>
</dbReference>
<reference evidence="4 5" key="1">
    <citation type="submission" date="2018-08" db="EMBL/GenBank/DDBJ databases">
        <title>A genome reference for cultivated species of the human gut microbiota.</title>
        <authorList>
            <person name="Zou Y."/>
            <person name="Xue W."/>
            <person name="Luo G."/>
        </authorList>
    </citation>
    <scope>NUCLEOTIDE SEQUENCE [LARGE SCALE GENOMIC DNA]</scope>
    <source>
        <strain evidence="4 5">AF19-21</strain>
    </source>
</reference>
<dbReference type="GeneID" id="93335813"/>
<evidence type="ECO:0000256" key="3">
    <source>
        <dbReference type="ARBA" id="ARBA00022629"/>
    </source>
</evidence>
<comment type="function">
    <text evidence="1">Transcriptional repressor of xylose-utilizing enzymes.</text>
</comment>
<organism evidence="4 5">
    <name type="scientific">Hungatella hathewayi</name>
    <dbReference type="NCBI Taxonomy" id="154046"/>
    <lineage>
        <taxon>Bacteria</taxon>
        <taxon>Bacillati</taxon>
        <taxon>Bacillota</taxon>
        <taxon>Clostridia</taxon>
        <taxon>Lachnospirales</taxon>
        <taxon>Lachnospiraceae</taxon>
        <taxon>Hungatella</taxon>
    </lineage>
</organism>
<evidence type="ECO:0000256" key="1">
    <source>
        <dbReference type="ARBA" id="ARBA00002486"/>
    </source>
</evidence>
<keyword evidence="3" id="KW-0859">Xylose metabolism</keyword>
<dbReference type="Proteomes" id="UP000261111">
    <property type="component" value="Unassembled WGS sequence"/>
</dbReference>
<dbReference type="Gene3D" id="1.10.10.10">
    <property type="entry name" value="Winged helix-like DNA-binding domain superfamily/Winged helix DNA-binding domain"/>
    <property type="match status" value="1"/>
</dbReference>
<evidence type="ECO:0000313" key="4">
    <source>
        <dbReference type="EMBL" id="RGC34993.1"/>
    </source>
</evidence>
<dbReference type="PANTHER" id="PTHR18964">
    <property type="entry name" value="ROK (REPRESSOR, ORF, KINASE) FAMILY"/>
    <property type="match status" value="1"/>
</dbReference>
<dbReference type="GO" id="GO:0042732">
    <property type="term" value="P:D-xylose metabolic process"/>
    <property type="evidence" value="ECO:0007669"/>
    <property type="project" value="UniProtKB-KW"/>
</dbReference>
<dbReference type="InterPro" id="IPR043129">
    <property type="entry name" value="ATPase_NBD"/>
</dbReference>
<gene>
    <name evidence="4" type="ORF">DWX41_01975</name>
</gene>